<reference evidence="10" key="3">
    <citation type="submission" date="2015-04" db="UniProtKB">
        <authorList>
            <consortium name="EnsemblPlants"/>
        </authorList>
    </citation>
    <scope>IDENTIFICATION</scope>
</reference>
<reference evidence="11" key="2">
    <citation type="submission" date="2013-12" db="EMBL/GenBank/DDBJ databases">
        <authorList>
            <person name="Yu Y."/>
            <person name="Lee S."/>
            <person name="de Baynast K."/>
            <person name="Wissotski M."/>
            <person name="Liu L."/>
            <person name="Talag J."/>
            <person name="Goicoechea J."/>
            <person name="Angelova A."/>
            <person name="Jetty R."/>
            <person name="Kudrna D."/>
            <person name="Golser W."/>
            <person name="Rivera L."/>
            <person name="Zhang J."/>
            <person name="Wing R."/>
        </authorList>
    </citation>
    <scope>NUCLEOTIDE SEQUENCE</scope>
</reference>
<comment type="subcellular location">
    <subcellularLocation>
        <location evidence="1">Endoplasmic reticulum membrane</location>
        <topology evidence="1">Single-pass type IV membrane protein</topology>
    </subcellularLocation>
</comment>
<evidence type="ECO:0000256" key="3">
    <source>
        <dbReference type="ARBA" id="ARBA00022448"/>
    </source>
</evidence>
<keyword evidence="11" id="KW-1185">Reference proteome</keyword>
<evidence type="ECO:0000313" key="11">
    <source>
        <dbReference type="Proteomes" id="UP000032180"/>
    </source>
</evidence>
<dbReference type="HOGENOM" id="CLU_066759_1_0_1"/>
<reference evidence="10 11" key="1">
    <citation type="submission" date="2012-08" db="EMBL/GenBank/DDBJ databases">
        <title>Oryza genome evolution.</title>
        <authorList>
            <person name="Wing R.A."/>
        </authorList>
    </citation>
    <scope>NUCLEOTIDE SEQUENCE</scope>
</reference>
<dbReference type="PANTHER" id="PTHR13050:SF8">
    <property type="entry name" value="OS09G0272500 PROTEIN"/>
    <property type="match status" value="1"/>
</dbReference>
<evidence type="ECO:0000256" key="6">
    <source>
        <dbReference type="ARBA" id="ARBA00022892"/>
    </source>
</evidence>
<keyword evidence="6" id="KW-0931">ER-Golgi transport</keyword>
<accession>A0A0D9XBV4</accession>
<dbReference type="Gramene" id="LPERR09G02160.1">
    <property type="protein sequence ID" value="LPERR09G02160.1"/>
    <property type="gene ID" value="LPERR09G02160"/>
</dbReference>
<dbReference type="STRING" id="77586.A0A0D9XBV4"/>
<dbReference type="GO" id="GO:0005789">
    <property type="term" value="C:endoplasmic reticulum membrane"/>
    <property type="evidence" value="ECO:0007669"/>
    <property type="project" value="UniProtKB-SubCell"/>
</dbReference>
<dbReference type="GO" id="GO:0005484">
    <property type="term" value="F:SNAP receptor activity"/>
    <property type="evidence" value="ECO:0007669"/>
    <property type="project" value="TreeGrafter"/>
</dbReference>
<evidence type="ECO:0000256" key="8">
    <source>
        <dbReference type="ARBA" id="ARBA00022989"/>
    </source>
</evidence>
<dbReference type="GO" id="GO:0015031">
    <property type="term" value="P:protein transport"/>
    <property type="evidence" value="ECO:0007669"/>
    <property type="project" value="UniProtKB-KW"/>
</dbReference>
<keyword evidence="7" id="KW-0653">Protein transport</keyword>
<keyword evidence="8" id="KW-1133">Transmembrane helix</keyword>
<proteinExistence type="inferred from homology"/>
<keyword evidence="9" id="KW-0472">Membrane</keyword>
<dbReference type="AlphaFoldDB" id="A0A0D9XBV4"/>
<evidence type="ECO:0000256" key="4">
    <source>
        <dbReference type="ARBA" id="ARBA00022692"/>
    </source>
</evidence>
<keyword evidence="3" id="KW-0813">Transport</keyword>
<evidence type="ECO:0000313" key="10">
    <source>
        <dbReference type="EnsemblPlants" id="LPERR09G02160.1"/>
    </source>
</evidence>
<evidence type="ECO:0000256" key="9">
    <source>
        <dbReference type="ARBA" id="ARBA00023136"/>
    </source>
</evidence>
<sequence>MGISKTEYVTTSRELLEKLAAETVSEGISSIAKGNLNEYSDWIEELEVRLASELPAEEKAVEAIRKEESYQAEQFKSPIAVSSGLRRRLTLTGSELEADGLINAKVRNVGQPLRLDAASQDNIEKHRNLQEDLTDEIVELAHQLKDSSLMMNQSVQAAYKLDFHFWMLLCNLPFFFSWI</sequence>
<dbReference type="GO" id="GO:0031201">
    <property type="term" value="C:SNARE complex"/>
    <property type="evidence" value="ECO:0007669"/>
    <property type="project" value="TreeGrafter"/>
</dbReference>
<name>A0A0D9XBV4_9ORYZ</name>
<dbReference type="GO" id="GO:0006890">
    <property type="term" value="P:retrograde vesicle-mediated transport, Golgi to endoplasmic reticulum"/>
    <property type="evidence" value="ECO:0007669"/>
    <property type="project" value="TreeGrafter"/>
</dbReference>
<dbReference type="Pfam" id="PF09753">
    <property type="entry name" value="Use1"/>
    <property type="match status" value="1"/>
</dbReference>
<dbReference type="PANTHER" id="PTHR13050">
    <property type="entry name" value="USE1-LIKE PROTEIN"/>
    <property type="match status" value="1"/>
</dbReference>
<keyword evidence="5" id="KW-0256">Endoplasmic reticulum</keyword>
<evidence type="ECO:0000256" key="2">
    <source>
        <dbReference type="ARBA" id="ARBA00007891"/>
    </source>
</evidence>
<keyword evidence="4" id="KW-0812">Transmembrane</keyword>
<evidence type="ECO:0000256" key="7">
    <source>
        <dbReference type="ARBA" id="ARBA00022927"/>
    </source>
</evidence>
<dbReference type="Proteomes" id="UP000032180">
    <property type="component" value="Chromosome 9"/>
</dbReference>
<evidence type="ECO:0000256" key="1">
    <source>
        <dbReference type="ARBA" id="ARBA00004163"/>
    </source>
</evidence>
<organism evidence="10 11">
    <name type="scientific">Leersia perrieri</name>
    <dbReference type="NCBI Taxonomy" id="77586"/>
    <lineage>
        <taxon>Eukaryota</taxon>
        <taxon>Viridiplantae</taxon>
        <taxon>Streptophyta</taxon>
        <taxon>Embryophyta</taxon>
        <taxon>Tracheophyta</taxon>
        <taxon>Spermatophyta</taxon>
        <taxon>Magnoliopsida</taxon>
        <taxon>Liliopsida</taxon>
        <taxon>Poales</taxon>
        <taxon>Poaceae</taxon>
        <taxon>BOP clade</taxon>
        <taxon>Oryzoideae</taxon>
        <taxon>Oryzeae</taxon>
        <taxon>Oryzinae</taxon>
        <taxon>Leersia</taxon>
    </lineage>
</organism>
<evidence type="ECO:0000256" key="5">
    <source>
        <dbReference type="ARBA" id="ARBA00022824"/>
    </source>
</evidence>
<comment type="similarity">
    <text evidence="2">Belongs to the USE1 family.</text>
</comment>
<dbReference type="InterPro" id="IPR019150">
    <property type="entry name" value="Vesicle_transport_protein_Use1"/>
</dbReference>
<dbReference type="EnsemblPlants" id="LPERR09G02160.1">
    <property type="protein sequence ID" value="LPERR09G02160.1"/>
    <property type="gene ID" value="LPERR09G02160"/>
</dbReference>
<protein>
    <submittedName>
        <fullName evidence="10">Uncharacterized protein</fullName>
    </submittedName>
</protein>